<gene>
    <name evidence="2" type="ORF">C0Z18_07070</name>
</gene>
<dbReference type="EMBL" id="PNYA01000005">
    <property type="protein sequence ID" value="PMS21614.1"/>
    <property type="molecule type" value="Genomic_DNA"/>
</dbReference>
<reference evidence="2 3" key="1">
    <citation type="submission" date="2018-01" db="EMBL/GenBank/DDBJ databases">
        <title>Whole genome analyses suggest that Burkholderia sensu lato contains two further novel genera in the rhizoxinica-symbiotica group Mycetohabitans gen. nov., and Trinickia gen. nov.: implications for the evolution of diazotrophy and nodulation in the Burkholderiaceae.</title>
        <authorList>
            <person name="Estrada-de los Santos P."/>
            <person name="Palmer M."/>
            <person name="Chavez-Ramirez B."/>
            <person name="Beukes C."/>
            <person name="Steenkamp E.T."/>
            <person name="Hirsch A.M."/>
            <person name="Manyaka P."/>
            <person name="Maluk M."/>
            <person name="Lafos M."/>
            <person name="Crook M."/>
            <person name="Gross E."/>
            <person name="Simon M.F."/>
            <person name="Bueno dos Reis Junior F."/>
            <person name="Poole P.S."/>
            <person name="Venter S.N."/>
            <person name="James E.K."/>
        </authorList>
    </citation>
    <scope>NUCLEOTIDE SEQUENCE [LARGE SCALE GENOMIC DNA]</scope>
    <source>
        <strain evidence="2 3">GIMN1.004</strain>
    </source>
</reference>
<evidence type="ECO:0000313" key="2">
    <source>
        <dbReference type="EMBL" id="PMS21614.1"/>
    </source>
</evidence>
<organism evidence="2 3">
    <name type="scientific">Trinickia dabaoshanensis</name>
    <dbReference type="NCBI Taxonomy" id="564714"/>
    <lineage>
        <taxon>Bacteria</taxon>
        <taxon>Pseudomonadati</taxon>
        <taxon>Pseudomonadota</taxon>
        <taxon>Betaproteobacteria</taxon>
        <taxon>Burkholderiales</taxon>
        <taxon>Burkholderiaceae</taxon>
        <taxon>Trinickia</taxon>
    </lineage>
</organism>
<dbReference type="Gene3D" id="3.40.50.410">
    <property type="entry name" value="von Willebrand factor, type A domain"/>
    <property type="match status" value="1"/>
</dbReference>
<dbReference type="AlphaFoldDB" id="A0A2N7VWS6"/>
<dbReference type="RefSeq" id="WP_102644680.1">
    <property type="nucleotide sequence ID" value="NZ_PNYA01000005.1"/>
</dbReference>
<dbReference type="InterPro" id="IPR036465">
    <property type="entry name" value="vWFA_dom_sf"/>
</dbReference>
<proteinExistence type="predicted"/>
<dbReference type="PANTHER" id="PTHR35023">
    <property type="entry name" value="CHELATASE-RELATED"/>
    <property type="match status" value="1"/>
</dbReference>
<protein>
    <submittedName>
        <fullName evidence="2">Magnesium chelatase</fullName>
    </submittedName>
</protein>
<comment type="caution">
    <text evidence="2">The sequence shown here is derived from an EMBL/GenBank/DDBJ whole genome shotgun (WGS) entry which is preliminary data.</text>
</comment>
<dbReference type="Proteomes" id="UP000235616">
    <property type="component" value="Unassembled WGS sequence"/>
</dbReference>
<dbReference type="Pfam" id="PF13519">
    <property type="entry name" value="VWA_2"/>
    <property type="match status" value="1"/>
</dbReference>
<keyword evidence="3" id="KW-1185">Reference proteome</keyword>
<evidence type="ECO:0000259" key="1">
    <source>
        <dbReference type="Pfam" id="PF13519"/>
    </source>
</evidence>
<dbReference type="SUPFAM" id="SSF53300">
    <property type="entry name" value="vWA-like"/>
    <property type="match status" value="1"/>
</dbReference>
<sequence length="202" mass="22139">MGRDAASNPGRRIAWAASLAQKGQGPLERRHLRYFRHEPRSTALHCFLLDCSASMLTGERLAMAKGLVLACFDLAAKDRAQVALICFGGGRADLRFGPAIPRWWNERWVQPIGGGGGTSFSLGVAAAAKLLDRAKRQQPGVERVLWVFGDGRSRDRPARPGAVDRTVIVDCEQGSIALGRWVQLAREWDADYLLAKDMAILS</sequence>
<name>A0A2N7VWS6_9BURK</name>
<evidence type="ECO:0000313" key="3">
    <source>
        <dbReference type="Proteomes" id="UP000235616"/>
    </source>
</evidence>
<dbReference type="InterPro" id="IPR002035">
    <property type="entry name" value="VWF_A"/>
</dbReference>
<dbReference type="InterPro" id="IPR052989">
    <property type="entry name" value="Mg-chelatase_DI-like"/>
</dbReference>
<accession>A0A2N7VWS6</accession>
<feature type="domain" description="VWFA" evidence="1">
    <location>
        <begin position="47"/>
        <end position="151"/>
    </location>
</feature>
<dbReference type="PANTHER" id="PTHR35023:SF1">
    <property type="entry name" value="MG-PROTOPORPHYRIN IX CHELATASE"/>
    <property type="match status" value="1"/>
</dbReference>